<proteinExistence type="predicted"/>
<evidence type="ECO:0000313" key="4">
    <source>
        <dbReference type="Proteomes" id="UP000323105"/>
    </source>
</evidence>
<dbReference type="AlphaFoldDB" id="A0A5A7MHN7"/>
<keyword evidence="1" id="KW-0597">Phosphoprotein</keyword>
<organism evidence="3 4">
    <name type="scientific">Comamonas testosteroni</name>
    <name type="common">Pseudomonas testosteroni</name>
    <dbReference type="NCBI Taxonomy" id="285"/>
    <lineage>
        <taxon>Bacteria</taxon>
        <taxon>Pseudomonadati</taxon>
        <taxon>Pseudomonadota</taxon>
        <taxon>Betaproteobacteria</taxon>
        <taxon>Burkholderiales</taxon>
        <taxon>Comamonadaceae</taxon>
        <taxon>Comamonas</taxon>
    </lineage>
</organism>
<dbReference type="InterPro" id="IPR036890">
    <property type="entry name" value="HATPase_C_sf"/>
</dbReference>
<keyword evidence="2" id="KW-0902">Two-component regulatory system</keyword>
<dbReference type="GO" id="GO:0000160">
    <property type="term" value="P:phosphorelay signal transduction system"/>
    <property type="evidence" value="ECO:0007669"/>
    <property type="project" value="UniProtKB-KW"/>
</dbReference>
<dbReference type="PANTHER" id="PTHR45339">
    <property type="entry name" value="HYBRID SIGNAL TRANSDUCTION HISTIDINE KINASE J"/>
    <property type="match status" value="1"/>
</dbReference>
<protein>
    <submittedName>
        <fullName evidence="3">Uncharacterized protein</fullName>
    </submittedName>
</protein>
<sequence length="80" mass="8731">MALRLLIEDMAVLVRGMVYRKQLCLEMSGVPEVDTWVMVDPLHLRQVLFNLFSNAVKFTAHGGIALTAAGSAEGGMLKKA</sequence>
<dbReference type="PANTHER" id="PTHR45339:SF1">
    <property type="entry name" value="HYBRID SIGNAL TRANSDUCTION HISTIDINE KINASE J"/>
    <property type="match status" value="1"/>
</dbReference>
<evidence type="ECO:0000313" key="3">
    <source>
        <dbReference type="EMBL" id="GEQ76434.1"/>
    </source>
</evidence>
<dbReference type="SUPFAM" id="SSF55874">
    <property type="entry name" value="ATPase domain of HSP90 chaperone/DNA topoisomerase II/histidine kinase"/>
    <property type="match status" value="1"/>
</dbReference>
<dbReference type="EMBL" id="BKBW01000006">
    <property type="protein sequence ID" value="GEQ76434.1"/>
    <property type="molecule type" value="Genomic_DNA"/>
</dbReference>
<name>A0A5A7MHN7_COMTE</name>
<evidence type="ECO:0000256" key="1">
    <source>
        <dbReference type="ARBA" id="ARBA00022553"/>
    </source>
</evidence>
<dbReference type="Gene3D" id="3.30.565.10">
    <property type="entry name" value="Histidine kinase-like ATPase, C-terminal domain"/>
    <property type="match status" value="1"/>
</dbReference>
<gene>
    <name evidence="3" type="ORF">CTTA_3439</name>
</gene>
<accession>A0A5A7MHN7</accession>
<dbReference type="Proteomes" id="UP000323105">
    <property type="component" value="Unassembled WGS sequence"/>
</dbReference>
<evidence type="ECO:0000256" key="2">
    <source>
        <dbReference type="ARBA" id="ARBA00023012"/>
    </source>
</evidence>
<comment type="caution">
    <text evidence="3">The sequence shown here is derived from an EMBL/GenBank/DDBJ whole genome shotgun (WGS) entry which is preliminary data.</text>
</comment>
<reference evidence="3 4" key="1">
    <citation type="journal article" date="2019" name="Microbiol. Resour. Announc.">
        <title>Draft Genome Sequence of Comamonas testosteroni TA441, a Bacterium That Has a Cryptic Phenol Degradation Gene Cluster.</title>
        <authorList>
            <person name="Arai H."/>
            <person name="Ishii M."/>
        </authorList>
    </citation>
    <scope>NUCLEOTIDE SEQUENCE [LARGE SCALE GENOMIC DNA]</scope>
    <source>
        <strain evidence="3 4">TA441</strain>
    </source>
</reference>